<dbReference type="PROSITE" id="PS50892">
    <property type="entry name" value="V_SNARE"/>
    <property type="match status" value="1"/>
</dbReference>
<dbReference type="InterPro" id="IPR011012">
    <property type="entry name" value="Longin-like_dom_sf"/>
</dbReference>
<dbReference type="SUPFAM" id="SSF64356">
    <property type="entry name" value="SNARE-like"/>
    <property type="match status" value="1"/>
</dbReference>
<evidence type="ECO:0000256" key="6">
    <source>
        <dbReference type="ARBA" id="ARBA00023136"/>
    </source>
</evidence>
<feature type="domain" description="V-SNARE coiled-coil homology" evidence="13">
    <location>
        <begin position="1250"/>
        <end position="1310"/>
    </location>
</feature>
<dbReference type="InterPro" id="IPR042855">
    <property type="entry name" value="V_SNARE_CC"/>
</dbReference>
<feature type="compositionally biased region" description="Basic and acidic residues" evidence="10">
    <location>
        <begin position="826"/>
        <end position="839"/>
    </location>
</feature>
<evidence type="ECO:0000259" key="13">
    <source>
        <dbReference type="PROSITE" id="PS50892"/>
    </source>
</evidence>
<dbReference type="Gene3D" id="1.20.5.110">
    <property type="match status" value="1"/>
</dbReference>
<dbReference type="Pfam" id="PF23317">
    <property type="entry name" value="YVC1_C"/>
    <property type="match status" value="1"/>
</dbReference>
<feature type="compositionally biased region" description="Acidic residues" evidence="10">
    <location>
        <begin position="35"/>
        <end position="56"/>
    </location>
</feature>
<feature type="compositionally biased region" description="Polar residues" evidence="10">
    <location>
        <begin position="758"/>
        <end position="767"/>
    </location>
</feature>
<reference evidence="14 15" key="1">
    <citation type="submission" date="2016-05" db="EMBL/GenBank/DDBJ databases">
        <title>Genome sequencing of Trichophyton rubrum CMCC(F)T1i isolated from hair.</title>
        <authorList>
            <person name="Zhan P."/>
            <person name="Tao Y."/>
            <person name="Liu W."/>
        </authorList>
    </citation>
    <scope>NUCLEOTIDE SEQUENCE [LARGE SCALE GENOMIC DNA]</scope>
    <source>
        <strain evidence="15">CMCC(F)T1i</strain>
    </source>
</reference>
<dbReference type="InterPro" id="IPR056337">
    <property type="entry name" value="LHD_YVC1"/>
</dbReference>
<dbReference type="GO" id="GO:0015031">
    <property type="term" value="P:protein transport"/>
    <property type="evidence" value="ECO:0007669"/>
    <property type="project" value="UniProtKB-KW"/>
</dbReference>
<evidence type="ECO:0000313" key="14">
    <source>
        <dbReference type="EMBL" id="OAL62680.1"/>
    </source>
</evidence>
<feature type="compositionally biased region" description="Basic and acidic residues" evidence="10">
    <location>
        <begin position="1087"/>
        <end position="1110"/>
    </location>
</feature>
<feature type="transmembrane region" description="Helical" evidence="11">
    <location>
        <begin position="378"/>
        <end position="401"/>
    </location>
</feature>
<dbReference type="GO" id="GO:0016020">
    <property type="term" value="C:membrane"/>
    <property type="evidence" value="ECO:0007669"/>
    <property type="project" value="InterPro"/>
</dbReference>
<dbReference type="Pfam" id="PF00957">
    <property type="entry name" value="Synaptobrevin"/>
    <property type="match status" value="1"/>
</dbReference>
<keyword evidence="5 11" id="KW-1133">Transmembrane helix</keyword>
<dbReference type="Proteomes" id="UP000243015">
    <property type="component" value="Unassembled WGS sequence"/>
</dbReference>
<dbReference type="FunFam" id="1.20.5.110:FF:000004">
    <property type="entry name" value="Vesicle-associated membrane protein 7"/>
    <property type="match status" value="1"/>
</dbReference>
<evidence type="ECO:0000256" key="11">
    <source>
        <dbReference type="SAM" id="Phobius"/>
    </source>
</evidence>
<organism evidence="14 15">
    <name type="scientific">Trichophyton rubrum</name>
    <name type="common">Athlete's foot fungus</name>
    <name type="synonym">Epidermophyton rubrum</name>
    <dbReference type="NCBI Taxonomy" id="5551"/>
    <lineage>
        <taxon>Eukaryota</taxon>
        <taxon>Fungi</taxon>
        <taxon>Dikarya</taxon>
        <taxon>Ascomycota</taxon>
        <taxon>Pezizomycotina</taxon>
        <taxon>Eurotiomycetes</taxon>
        <taxon>Eurotiomycetidae</taxon>
        <taxon>Onygenales</taxon>
        <taxon>Arthrodermataceae</taxon>
        <taxon>Trichophyton</taxon>
    </lineage>
</organism>
<feature type="compositionally biased region" description="Basic and acidic residues" evidence="10">
    <location>
        <begin position="723"/>
        <end position="739"/>
    </location>
</feature>
<feature type="transmembrane region" description="Helical" evidence="11">
    <location>
        <begin position="491"/>
        <end position="510"/>
    </location>
</feature>
<dbReference type="PROSITE" id="PS00417">
    <property type="entry name" value="SYNAPTOBREVIN"/>
    <property type="match status" value="1"/>
</dbReference>
<feature type="transmembrane region" description="Helical" evidence="11">
    <location>
        <begin position="519"/>
        <end position="540"/>
    </location>
</feature>
<dbReference type="CDD" id="cd14824">
    <property type="entry name" value="Longin"/>
    <property type="match status" value="1"/>
</dbReference>
<dbReference type="Pfam" id="PF13774">
    <property type="entry name" value="Longin"/>
    <property type="match status" value="1"/>
</dbReference>
<dbReference type="InterPro" id="IPR001388">
    <property type="entry name" value="Synaptobrevin-like"/>
</dbReference>
<protein>
    <recommendedName>
        <fullName evidence="7">Synaptobrevin homolog YKT6</fullName>
    </recommendedName>
</protein>
<dbReference type="PANTHER" id="PTHR35859">
    <property type="entry name" value="NONSELECTIVE CATION CHANNEL PROTEIN"/>
    <property type="match status" value="1"/>
</dbReference>
<feature type="compositionally biased region" description="Polar residues" evidence="10">
    <location>
        <begin position="922"/>
        <end position="942"/>
    </location>
</feature>
<dbReference type="SMART" id="SM01270">
    <property type="entry name" value="Longin"/>
    <property type="match status" value="1"/>
</dbReference>
<keyword evidence="4" id="KW-0653">Protein transport</keyword>
<proteinExistence type="inferred from homology"/>
<keyword evidence="9" id="KW-0175">Coiled coil</keyword>
<feature type="region of interest" description="Disordered" evidence="10">
    <location>
        <begin position="711"/>
        <end position="767"/>
    </location>
</feature>
<dbReference type="PRINTS" id="PR00219">
    <property type="entry name" value="SYNAPTOBREVN"/>
</dbReference>
<feature type="transmembrane region" description="Helical" evidence="11">
    <location>
        <begin position="325"/>
        <end position="342"/>
    </location>
</feature>
<feature type="compositionally biased region" description="Basic and acidic residues" evidence="10">
    <location>
        <begin position="16"/>
        <end position="26"/>
    </location>
</feature>
<dbReference type="VEuPathDB" id="FungiDB:TERG_01417"/>
<sequence length="1351" mass="151902">MRKQRPGIFSSSRSVEQTERNDRDFEGAAQTEPEAASEENIEDYEVEEEQYEDGPDSESQAPLLPMFSVHLDAIPVYQLTHDLRLLIASRCETTLTWDQLRSPQVSQFLLKPIQQIIHSRHLTKATLYALMVNCLQFDKEATSNPGISGASRTRAMVCELLAIKLLKEYTVRSLIDALSYDFHPLQGQASKLSTGASNGRPWDSNQGSRALLKDVRISCLEIAIRAQAKRFLAHPVVVQQLEALWAGTIVFYSGADSLHRQPLPDAPLQFHGYGSIYRRGSRADAKGIPSVQNKHISRRSVSIYDPRDASLFKLSRLRVPRYRQLLSTLSYAILLCLFLILLQKRPLHLTGFEMVFWFWSAGFMLDEIVGFNEQGFSLYLMSFWNMFDVGILVLLLIYYVLRLYGAIVSQNQKAYAAGLAYDTLAANAVLLLPRLFSVLDHYRYFSQLLIAFRMMAADLIAVLILIIIACSGFFVAFTFSFGDTHASPSSVAYALFQMVMGFTPAAWTLWDRYNLLGKIILTLFLFICHFLVITILITILTNSFMAIVQNAHEEHQFLFAVNTISMVKSDALFSYVAPTNVLAWAITPLRFVIPFRRFLKLNRTVIKITHFPILFCIYLYERTILRPAAIEPTDLIRGRFNPVDPIGDQERSFSPFTPRARFRVREPSVATHQKDRALDQVFDLSGEGTTYQEPRRSRARQRLSTANVSNWMRNIGDGSSRAPPEDQDRKVVEDLEARRVWPGQSQRRRRNRGMSGHNFFTDTTRSFASDPEDFMSVAFDTTEVNRGPRSRVYLQSEEAMTAPAQTDVEVQGDDELSSDENGGGDSSRDGDLPDNRKTQETVFPTENMLESSVDSSPMLSRPSTAKRFSRRNSPSRTPRTPRRHHSRNPSAATILYNPVPPEATQSTTGSKPPSPKQKGKAGTTTPNRRRLQSNLKSSQLTTRPRPIPQPTAAAFSVPDHGIQWSLKNLPSQRRRPLSLTLGLGSDIGDNEAVGGGFVGGVPGSFNTQMAYAMGEMQQDRGNDNRDMLSRLVLARMKTLEESFRDVLNEVKDLRHVPGRKERVRPAASRRQNTTATSSPKQGVGTPTREESRRGGEKKLQGAFEPKDDPLTHRTTILTEHSVPGTSSTSASSLASIILPKISHDSPQKLTYTHDRLFIHYIADSPSASSAQGNSQTPDSHSALSYLVVATAEQGRRIPFAFLLEMKRKFLASYNPDSTDYAALPAYGCAAFNNDLRGLLHTFNTTPPSDSLASARREIDNVRDIMTENIERVLERGERIDTLIDKTDRLGSSARDFRVRSRDLRRRMWWKNTKVMVLLIVVVLFLIYLFVGMGCGLPAWGSCVGHGARHEE</sequence>
<feature type="transmembrane region" description="Helical" evidence="11">
    <location>
        <begin position="572"/>
        <end position="593"/>
    </location>
</feature>
<feature type="transmembrane region" description="Helical" evidence="11">
    <location>
        <begin position="457"/>
        <end position="479"/>
    </location>
</feature>
<dbReference type="EMBL" id="LHPM01000018">
    <property type="protein sequence ID" value="OAL62680.1"/>
    <property type="molecule type" value="Genomic_DNA"/>
</dbReference>
<evidence type="ECO:0000256" key="1">
    <source>
        <dbReference type="ARBA" id="ARBA00008025"/>
    </source>
</evidence>
<comment type="caution">
    <text evidence="14">The sequence shown here is derived from an EMBL/GenBank/DDBJ whole genome shotgun (WGS) entry which is preliminary data.</text>
</comment>
<accession>A0A178ERJ0</accession>
<evidence type="ECO:0000256" key="8">
    <source>
        <dbReference type="ARBA" id="ARBA00046280"/>
    </source>
</evidence>
<feature type="compositionally biased region" description="Polar residues" evidence="10">
    <location>
        <begin position="1069"/>
        <end position="1080"/>
    </location>
</feature>
<feature type="region of interest" description="Disordered" evidence="10">
    <location>
        <begin position="1"/>
        <end position="59"/>
    </location>
</feature>
<feature type="domain" description="Longin" evidence="12">
    <location>
        <begin position="1110"/>
        <end position="1239"/>
    </location>
</feature>
<comment type="similarity">
    <text evidence="1">Belongs to the synaptobrevin family.</text>
</comment>
<dbReference type="GO" id="GO:0005737">
    <property type="term" value="C:cytoplasm"/>
    <property type="evidence" value="ECO:0007669"/>
    <property type="project" value="UniProtKB-ARBA"/>
</dbReference>
<keyword evidence="2" id="KW-0813">Transport</keyword>
<gene>
    <name evidence="14" type="ORF">A7C99_5063</name>
</gene>
<dbReference type="PANTHER" id="PTHR35859:SF4">
    <property type="entry name" value="MEMBRANE CHANNEL PROTEIN, PUTATIVE (AFU_ORTHOLOGUE AFUA_6G11300)-RELATED"/>
    <property type="match status" value="1"/>
</dbReference>
<evidence type="ECO:0000259" key="12">
    <source>
        <dbReference type="PROSITE" id="PS50859"/>
    </source>
</evidence>
<dbReference type="Gene3D" id="3.30.450.50">
    <property type="entry name" value="Longin domain"/>
    <property type="match status" value="1"/>
</dbReference>
<dbReference type="InterPro" id="IPR056336">
    <property type="entry name" value="YVC1_C"/>
</dbReference>
<dbReference type="InterPro" id="IPR052971">
    <property type="entry name" value="TRP_calcium_channel"/>
</dbReference>
<evidence type="ECO:0000256" key="5">
    <source>
        <dbReference type="ARBA" id="ARBA00022989"/>
    </source>
</evidence>
<comment type="subcellular location">
    <subcellularLocation>
        <location evidence="8">Endomembrane system</location>
        <topology evidence="8">Single-pass type IV membrane protein</topology>
    </subcellularLocation>
</comment>
<evidence type="ECO:0000313" key="15">
    <source>
        <dbReference type="Proteomes" id="UP000243015"/>
    </source>
</evidence>
<dbReference type="GO" id="GO:0016192">
    <property type="term" value="P:vesicle-mediated transport"/>
    <property type="evidence" value="ECO:0007669"/>
    <property type="project" value="InterPro"/>
</dbReference>
<feature type="region of interest" description="Disordered" evidence="10">
    <location>
        <begin position="794"/>
        <end position="947"/>
    </location>
</feature>
<evidence type="ECO:0000256" key="3">
    <source>
        <dbReference type="ARBA" id="ARBA00022692"/>
    </source>
</evidence>
<feature type="region of interest" description="Disordered" evidence="10">
    <location>
        <begin position="1057"/>
        <end position="1110"/>
    </location>
</feature>
<keyword evidence="3 11" id="KW-0812">Transmembrane</keyword>
<feature type="compositionally biased region" description="Polar residues" evidence="10">
    <location>
        <begin position="840"/>
        <end position="863"/>
    </location>
</feature>
<evidence type="ECO:0000256" key="4">
    <source>
        <dbReference type="ARBA" id="ARBA00022927"/>
    </source>
</evidence>
<dbReference type="FunFam" id="3.30.450.50:FF:000017">
    <property type="entry name" value="Synaptobrevin-like protein Sybl1"/>
    <property type="match status" value="1"/>
</dbReference>
<evidence type="ECO:0000256" key="9">
    <source>
        <dbReference type="PROSITE-ProRule" id="PRU00290"/>
    </source>
</evidence>
<dbReference type="PROSITE" id="PS50859">
    <property type="entry name" value="LONGIN"/>
    <property type="match status" value="1"/>
</dbReference>
<feature type="transmembrane region" description="Helical" evidence="11">
    <location>
        <begin position="1314"/>
        <end position="1339"/>
    </location>
</feature>
<dbReference type="Pfam" id="PF23190">
    <property type="entry name" value="LHD_TRPY1"/>
    <property type="match status" value="1"/>
</dbReference>
<keyword evidence="6 11" id="KW-0472">Membrane</keyword>
<evidence type="ECO:0000256" key="10">
    <source>
        <dbReference type="SAM" id="MobiDB-lite"/>
    </source>
</evidence>
<feature type="transmembrane region" description="Helical" evidence="11">
    <location>
        <begin position="354"/>
        <end position="371"/>
    </location>
</feature>
<evidence type="ECO:0000256" key="7">
    <source>
        <dbReference type="ARBA" id="ARBA00026133"/>
    </source>
</evidence>
<dbReference type="GO" id="GO:0012505">
    <property type="term" value="C:endomembrane system"/>
    <property type="evidence" value="ECO:0007669"/>
    <property type="project" value="UniProtKB-SubCell"/>
</dbReference>
<evidence type="ECO:0000256" key="2">
    <source>
        <dbReference type="ARBA" id="ARBA00022448"/>
    </source>
</evidence>
<dbReference type="SUPFAM" id="SSF58038">
    <property type="entry name" value="SNARE fusion complex"/>
    <property type="match status" value="1"/>
</dbReference>
<dbReference type="InterPro" id="IPR010908">
    <property type="entry name" value="Longin_dom"/>
</dbReference>
<name>A0A178ERJ0_TRIRU</name>